<dbReference type="RefSeq" id="XP_031568533.1">
    <property type="nucleotide sequence ID" value="XM_031712673.1"/>
</dbReference>
<feature type="domain" description="TRAPPC10/Trs130 N-terminal" evidence="6">
    <location>
        <begin position="4"/>
        <end position="319"/>
    </location>
</feature>
<dbReference type="GeneID" id="116303174"/>
<evidence type="ECO:0000259" key="5">
    <source>
        <dbReference type="Pfam" id="PF12584"/>
    </source>
</evidence>
<dbReference type="InterPro" id="IPR056913">
    <property type="entry name" value="TRAPPC10/Trs130_N"/>
</dbReference>
<dbReference type="InParanoid" id="A0A6P8IQJ1"/>
<evidence type="ECO:0000259" key="6">
    <source>
        <dbReference type="Pfam" id="PF23036"/>
    </source>
</evidence>
<feature type="domain" description="Trs130 NTS" evidence="8">
    <location>
        <begin position="429"/>
        <end position="526"/>
    </location>
</feature>
<dbReference type="GO" id="GO:0034498">
    <property type="term" value="P:early endosome to Golgi transport"/>
    <property type="evidence" value="ECO:0007669"/>
    <property type="project" value="TreeGrafter"/>
</dbReference>
<feature type="domain" description="TRAPPC10/Trs130 C-terminal" evidence="5">
    <location>
        <begin position="1025"/>
        <end position="1159"/>
    </location>
</feature>
<keyword evidence="2" id="KW-0813">Transport</keyword>
<dbReference type="InterPro" id="IPR045126">
    <property type="entry name" value="TRAPPC10/Trs130"/>
</dbReference>
<dbReference type="Pfam" id="PF12584">
    <property type="entry name" value="TRAPPC10"/>
    <property type="match status" value="1"/>
</dbReference>
<evidence type="ECO:0000256" key="2">
    <source>
        <dbReference type="ARBA" id="ARBA00022448"/>
    </source>
</evidence>
<feature type="compositionally biased region" description="Basic and acidic residues" evidence="4">
    <location>
        <begin position="1140"/>
        <end position="1173"/>
    </location>
</feature>
<dbReference type="InterPro" id="IPR022233">
    <property type="entry name" value="TRAPPC10/Trs130_C"/>
</dbReference>
<proteinExistence type="predicted"/>
<dbReference type="GO" id="GO:0006891">
    <property type="term" value="P:intra-Golgi vesicle-mediated transport"/>
    <property type="evidence" value="ECO:0007669"/>
    <property type="project" value="TreeGrafter"/>
</dbReference>
<accession>A0A6P8IQJ1</accession>
<feature type="domain" description="TRAPPC10 Ig-like" evidence="7">
    <location>
        <begin position="768"/>
        <end position="897"/>
    </location>
</feature>
<feature type="region of interest" description="Disordered" evidence="4">
    <location>
        <begin position="649"/>
        <end position="702"/>
    </location>
</feature>
<name>A0A6P8IQJ1_ACTTE</name>
<dbReference type="Pfam" id="PF23604">
    <property type="entry name" value="Ig_TRAPPC10"/>
    <property type="match status" value="1"/>
</dbReference>
<evidence type="ECO:0000256" key="1">
    <source>
        <dbReference type="ARBA" id="ARBA00004555"/>
    </source>
</evidence>
<dbReference type="PANTHER" id="PTHR13251">
    <property type="entry name" value="EPILEPSY HOLOPROSENCEPHALY CANDIDATE 1/TMEM1"/>
    <property type="match status" value="1"/>
</dbReference>
<gene>
    <name evidence="10" type="primary">LOC116303174</name>
</gene>
<evidence type="ECO:0000256" key="3">
    <source>
        <dbReference type="ARBA" id="ARBA00023034"/>
    </source>
</evidence>
<organism evidence="9 10">
    <name type="scientific">Actinia tenebrosa</name>
    <name type="common">Australian red waratah sea anemone</name>
    <dbReference type="NCBI Taxonomy" id="6105"/>
    <lineage>
        <taxon>Eukaryota</taxon>
        <taxon>Metazoa</taxon>
        <taxon>Cnidaria</taxon>
        <taxon>Anthozoa</taxon>
        <taxon>Hexacorallia</taxon>
        <taxon>Actiniaria</taxon>
        <taxon>Actiniidae</taxon>
        <taxon>Actinia</taxon>
    </lineage>
</organism>
<dbReference type="OrthoDB" id="10256906at2759"/>
<dbReference type="AlphaFoldDB" id="A0A6P8IQJ1"/>
<dbReference type="InterPro" id="IPR056917">
    <property type="entry name" value="Ig_TRAPPC10"/>
</dbReference>
<protein>
    <submittedName>
        <fullName evidence="10">Trafficking protein particle complex subunit 10-like</fullName>
    </submittedName>
</protein>
<keyword evidence="3" id="KW-0333">Golgi apparatus</keyword>
<reference evidence="10" key="1">
    <citation type="submission" date="2025-08" db="UniProtKB">
        <authorList>
            <consortium name="RefSeq"/>
        </authorList>
    </citation>
    <scope>IDENTIFICATION</scope>
    <source>
        <tissue evidence="10">Tentacle</tissue>
    </source>
</reference>
<dbReference type="FunCoup" id="A0A6P8IQJ1">
    <property type="interactions" value="1817"/>
</dbReference>
<evidence type="ECO:0000313" key="10">
    <source>
        <dbReference type="RefSeq" id="XP_031568533.1"/>
    </source>
</evidence>
<dbReference type="InterPro" id="IPR056916">
    <property type="entry name" value="NTS_TR130"/>
</dbReference>
<comment type="subcellular location">
    <subcellularLocation>
        <location evidence="1">Golgi apparatus</location>
    </subcellularLocation>
</comment>
<evidence type="ECO:0000256" key="4">
    <source>
        <dbReference type="SAM" id="MobiDB-lite"/>
    </source>
</evidence>
<dbReference type="PANTHER" id="PTHR13251:SF3">
    <property type="entry name" value="TRAFFICKING PROTEIN PARTICLE COMPLEX SUBUNIT 10"/>
    <property type="match status" value="1"/>
</dbReference>
<evidence type="ECO:0000259" key="8">
    <source>
        <dbReference type="Pfam" id="PF24967"/>
    </source>
</evidence>
<dbReference type="Pfam" id="PF23036">
    <property type="entry name" value="TRAPPC10_1st"/>
    <property type="match status" value="1"/>
</dbReference>
<dbReference type="Pfam" id="PF24967">
    <property type="entry name" value="NTS_TR130"/>
    <property type="match status" value="1"/>
</dbReference>
<dbReference type="KEGG" id="aten:116303174"/>
<feature type="compositionally biased region" description="Basic and acidic residues" evidence="4">
    <location>
        <begin position="691"/>
        <end position="702"/>
    </location>
</feature>
<sequence length="1216" mass="137986">MDLKPIVTCYGDKSVYTQLNPELERRLPDTATEWRRSFGRPPKTVKLKARFVNLQESMLVGDIEKASSLHRQPFFHIYWTDCQDVDEYRSKVKDSINEWQRKLKDRGIVDNLIVQVIAQDSLKGNKSKIQFRGSVFDKIKSDFGGKTNDRVAQLWEPMKESQFTKSIESWQSLVVKLRQLLLISFNRHLGKFEDRVRALREKRTEPRWSFTTYFLLHEELAFVFEMMGLYEEALIQYDEIDALLTQLIINSKYGESLACIDIFMRECKCCDGAPMSREPQLFLRELIKTQEATFVDLRHYLFARQCKLLLQLRRPWEIAQRTLDFLHNLVHEVEILKVSMPTGSIACCIVLTVLEVMRACFKRYGEEDIIYSLHFAHLYQYAKHKLEEVGRHCALLPHMMPSETELQVVCSLLSGIGKNQEEGELASNSPTKKLHEALSSKHAFQKLYLELTETAIKIFKNIGRTRAAKSLGMELAEFFMCREEYNQAEPLLMSVYQVYRHERWTLLATQVLMKLVVCQKKLKYLDKYAYSCSMLACESTLPPEKKSKYAQELLQLIRDTLDVEQPIIIRAEPLLRVKDVRIKLLKGIGSVGERIKVELDLQSGLHEEVTCRRISFSLHSSDLRRGSSLNSSKRSLRAMSPTVQENVISSAAMSEEDLSDKTSEDASDVGSNDDGLDPPHLTRVDSAQSVRTEDPPMAKDESEATLECCNVPLLFGINHYTLTVQVPEEGQYFLKQLCVEIGQLNFVWPQMNLTREASGFSVVSDPPKITVSSSDLLAGLSQRVRITISVGPGSIEPNSKLEITSKTNLQLHQITSGTAYISSNLETSPKTEHPYKVTFPSFHEGDDVTSAVAIVTLPRCGPYEKMEFDLVVLAPLSKQSEMEEITEHLMMFSCKWLQPCSFSELVCSFRRPFTVRHIVHCSNESRFIQTVIAGRSPIPLHVDAPTLTIADCPAVTTTPVHNEAPFSLTEGQEMSLLWKVENSEASSSPQLLDCQLKLNFRNKVRRGFNKVLESLGVVDYTLPHPHLQTLFTIQSRIEAPGSDNKLHKGTLCRLNITIINTHGADQVSSPPTPTGKQQRELLYEVAVDTNLWIISGKNSGVVAMPMVFMATCDVTLDVIPQTGGYLPFPDVKLKSYEWHNEEKEGEKKSETTDKDSEKELQESGSKNDSEKNPEQTVSAKISPKEPPVVKPFKCGQVYNATQAIQVLVLPSNKECL</sequence>
<keyword evidence="9" id="KW-1185">Reference proteome</keyword>
<dbReference type="GO" id="GO:1990071">
    <property type="term" value="C:TRAPPII protein complex"/>
    <property type="evidence" value="ECO:0007669"/>
    <property type="project" value="InterPro"/>
</dbReference>
<dbReference type="Proteomes" id="UP000515163">
    <property type="component" value="Unplaced"/>
</dbReference>
<evidence type="ECO:0000259" key="7">
    <source>
        <dbReference type="Pfam" id="PF23604"/>
    </source>
</evidence>
<dbReference type="GO" id="GO:0005829">
    <property type="term" value="C:cytosol"/>
    <property type="evidence" value="ECO:0007669"/>
    <property type="project" value="GOC"/>
</dbReference>
<feature type="region of interest" description="Disordered" evidence="4">
    <location>
        <begin position="1140"/>
        <end position="1188"/>
    </location>
</feature>
<evidence type="ECO:0000313" key="9">
    <source>
        <dbReference type="Proteomes" id="UP000515163"/>
    </source>
</evidence>